<protein>
    <recommendedName>
        <fullName evidence="3">C2H2-type domain-containing protein</fullName>
    </recommendedName>
</protein>
<dbReference type="AlphaFoldDB" id="A0A074ZAG3"/>
<dbReference type="Gene3D" id="3.30.160.60">
    <property type="entry name" value="Classic Zinc Finger"/>
    <property type="match status" value="1"/>
</dbReference>
<proteinExistence type="predicted"/>
<dbReference type="RefSeq" id="XP_009176058.1">
    <property type="nucleotide sequence ID" value="XM_009177794.1"/>
</dbReference>
<dbReference type="CTD" id="20325365"/>
<gene>
    <name evidence="1" type="ORF">T265_11197</name>
</gene>
<sequence length="290" mass="31466">MTADNVTQVKSLLHAKPLVKRLACSKNVVGLVQGLTSVLQCGGPYIEIVFTKSESVTLITKYSRFKIQTALANGIQSADRTEDGCSTVAQPNETKKQENGEAPHTSLICHHSFTNLLAAIKYQEVHAETRNCYCSVCEISFASERGHQQHIRRKNASGLHIPDRTSGKRESGNPCALQLGRICSSIGDRFTERKRVKSARSVEHCSAESGILIGTWEPCTESNSITFARNVGNGAAGGMFLGDMLKAERSCVIRIEQSADHLRTCVAISALTLEAVCFATSSAFTGMENK</sequence>
<reference evidence="1 2" key="1">
    <citation type="submission" date="2013-11" db="EMBL/GenBank/DDBJ databases">
        <title>Opisthorchis viverrini - life in the bile duct.</title>
        <authorList>
            <person name="Young N.D."/>
            <person name="Nagarajan N."/>
            <person name="Lin S.J."/>
            <person name="Korhonen P.K."/>
            <person name="Jex A.R."/>
            <person name="Hall R.S."/>
            <person name="Safavi-Hemami H."/>
            <person name="Kaewkong W."/>
            <person name="Bertrand D."/>
            <person name="Gao S."/>
            <person name="Seet Q."/>
            <person name="Wongkham S."/>
            <person name="Teh B.T."/>
            <person name="Wongkham C."/>
            <person name="Intapan P.M."/>
            <person name="Maleewong W."/>
            <person name="Yang X."/>
            <person name="Hu M."/>
            <person name="Wang Z."/>
            <person name="Hofmann A."/>
            <person name="Sternberg P.W."/>
            <person name="Tan P."/>
            <person name="Wang J."/>
            <person name="Gasser R.B."/>
        </authorList>
    </citation>
    <scope>NUCLEOTIDE SEQUENCE [LARGE SCALE GENOMIC DNA]</scope>
</reference>
<evidence type="ECO:0000313" key="1">
    <source>
        <dbReference type="EMBL" id="KER20200.1"/>
    </source>
</evidence>
<evidence type="ECO:0000313" key="2">
    <source>
        <dbReference type="Proteomes" id="UP000054324"/>
    </source>
</evidence>
<dbReference type="EMBL" id="KL597080">
    <property type="protein sequence ID" value="KER20200.1"/>
    <property type="molecule type" value="Genomic_DNA"/>
</dbReference>
<evidence type="ECO:0008006" key="3">
    <source>
        <dbReference type="Google" id="ProtNLM"/>
    </source>
</evidence>
<dbReference type="InterPro" id="IPR036236">
    <property type="entry name" value="Znf_C2H2_sf"/>
</dbReference>
<keyword evidence="2" id="KW-1185">Reference proteome</keyword>
<organism evidence="1 2">
    <name type="scientific">Opisthorchis viverrini</name>
    <name type="common">Southeast Asian liver fluke</name>
    <dbReference type="NCBI Taxonomy" id="6198"/>
    <lineage>
        <taxon>Eukaryota</taxon>
        <taxon>Metazoa</taxon>
        <taxon>Spiralia</taxon>
        <taxon>Lophotrochozoa</taxon>
        <taxon>Platyhelminthes</taxon>
        <taxon>Trematoda</taxon>
        <taxon>Digenea</taxon>
        <taxon>Opisthorchiida</taxon>
        <taxon>Opisthorchiata</taxon>
        <taxon>Opisthorchiidae</taxon>
        <taxon>Opisthorchis</taxon>
    </lineage>
</organism>
<dbReference type="GeneID" id="20325365"/>
<accession>A0A074ZAG3</accession>
<dbReference type="KEGG" id="ovi:T265_11197"/>
<dbReference type="STRING" id="6198.A0A074ZAG3"/>
<dbReference type="SUPFAM" id="SSF57667">
    <property type="entry name" value="beta-beta-alpha zinc fingers"/>
    <property type="match status" value="1"/>
</dbReference>
<name>A0A074ZAG3_OPIVI</name>
<dbReference type="Proteomes" id="UP000054324">
    <property type="component" value="Unassembled WGS sequence"/>
</dbReference>